<gene>
    <name evidence="2" type="ORF">N5C97_15695</name>
</gene>
<sequence>MTEQTTQVDVIDGAYVNLVSNLNTDRDKASHGTFQKISVPDDQIEAVYQDWLAKKIINRPVQDMLRAGWYFTGIDEDQSLTLQAEMARVKLVDRLYKALIWMRKYGKSYLLLGMADGKPLDQPLDLSVLSRGQLQFITVLKHSEVSALTHEYLPLELTAGEPFQPKYYEYKQRNNSKIKVHSSRLIKLANGEEEESALLPIYYTLRNFASINAGAASLVHEAKIDVIKFPGLMDAIKNRAKDVLERFGAAALMKSLNGMLVIDANEQYESKSYTFGGLPELMREFSQQTAGAADMPYTILFGQTTSGLNNSGEFDLRSYYDRVNTEQNWMLRPLLDLLMPVLYRNIYGQAPSGMKILFNALWQLDAKTRSEIEKNNKDRDEAYLERGIITDAQVAKQLREDKVYDFLTDDHIKALELTNEDPTD</sequence>
<dbReference type="InterPro" id="IPR006445">
    <property type="entry name" value="Phage-assoc_HI1409"/>
</dbReference>
<dbReference type="AlphaFoldDB" id="A0AA42MCJ6"/>
<proteinExistence type="predicted"/>
<accession>A0AA42MCJ6</accession>
<dbReference type="Pfam" id="PF06381">
    <property type="entry name" value="Phage_portal_3"/>
    <property type="match status" value="1"/>
</dbReference>
<feature type="domain" description="Anti-CBASS protein Acb1-like N-terminal" evidence="1">
    <location>
        <begin position="43"/>
        <end position="381"/>
    </location>
</feature>
<dbReference type="NCBIfam" id="TIGR01555">
    <property type="entry name" value="phge_rel_HI1409"/>
    <property type="match status" value="1"/>
</dbReference>
<comment type="caution">
    <text evidence="2">The sequence shown here is derived from an EMBL/GenBank/DDBJ whole genome shotgun (WGS) entry which is preliminary data.</text>
</comment>
<evidence type="ECO:0000313" key="3">
    <source>
        <dbReference type="Proteomes" id="UP001160116"/>
    </source>
</evidence>
<dbReference type="InterPro" id="IPR024459">
    <property type="entry name" value="Acb1-like_N"/>
</dbReference>
<protein>
    <submittedName>
        <fullName evidence="2">DUF1073 domain-containing protein</fullName>
    </submittedName>
</protein>
<dbReference type="RefSeq" id="WP_279679370.1">
    <property type="nucleotide sequence ID" value="NZ_JAOCCL010000065.1"/>
</dbReference>
<reference evidence="2" key="1">
    <citation type="submission" date="2022-09" db="EMBL/GenBank/DDBJ databases">
        <title>Intensive care unit water sources are persistently colonized with multi-drug resistant bacteria and are the site of extensive horizontal gene transfer of antibiotic resistance genes.</title>
        <authorList>
            <person name="Diorio-Toth L."/>
        </authorList>
    </citation>
    <scope>NUCLEOTIDE SEQUENCE</scope>
    <source>
        <strain evidence="2">GD03885</strain>
    </source>
</reference>
<evidence type="ECO:0000259" key="1">
    <source>
        <dbReference type="Pfam" id="PF06381"/>
    </source>
</evidence>
<dbReference type="Proteomes" id="UP001160116">
    <property type="component" value="Unassembled WGS sequence"/>
</dbReference>
<evidence type="ECO:0000313" key="2">
    <source>
        <dbReference type="EMBL" id="MDH0827895.1"/>
    </source>
</evidence>
<dbReference type="EMBL" id="JAOCCL010000065">
    <property type="protein sequence ID" value="MDH0827895.1"/>
    <property type="molecule type" value="Genomic_DNA"/>
</dbReference>
<organism evidence="2 3">
    <name type="scientific">Acinetobacter johnsonii</name>
    <dbReference type="NCBI Taxonomy" id="40214"/>
    <lineage>
        <taxon>Bacteria</taxon>
        <taxon>Pseudomonadati</taxon>
        <taxon>Pseudomonadota</taxon>
        <taxon>Gammaproteobacteria</taxon>
        <taxon>Moraxellales</taxon>
        <taxon>Moraxellaceae</taxon>
        <taxon>Acinetobacter</taxon>
    </lineage>
</organism>
<name>A0AA42MCJ6_ACIJO</name>